<dbReference type="GO" id="GO:0000290">
    <property type="term" value="P:deadenylation-dependent decapping of nuclear-transcribed mRNA"/>
    <property type="evidence" value="ECO:0007669"/>
    <property type="project" value="InterPro"/>
</dbReference>
<dbReference type="PROSITE" id="PS51462">
    <property type="entry name" value="NUDIX"/>
    <property type="match status" value="1"/>
</dbReference>
<dbReference type="InterPro" id="IPR020084">
    <property type="entry name" value="NUDIX_hydrolase_CS"/>
</dbReference>
<dbReference type="InterPro" id="IPR036189">
    <property type="entry name" value="DCP2_BoxA_sf"/>
</dbReference>
<dbReference type="Gene3D" id="3.90.79.10">
    <property type="entry name" value="Nucleoside Triphosphate Pyrophosphohydrolase"/>
    <property type="match status" value="1"/>
</dbReference>
<evidence type="ECO:0000256" key="13">
    <source>
        <dbReference type="ARBA" id="ARBA00047661"/>
    </source>
</evidence>
<evidence type="ECO:0000256" key="10">
    <source>
        <dbReference type="ARBA" id="ARBA00022884"/>
    </source>
</evidence>
<evidence type="ECO:0000256" key="9">
    <source>
        <dbReference type="ARBA" id="ARBA00022801"/>
    </source>
</evidence>
<evidence type="ECO:0000256" key="2">
    <source>
        <dbReference type="ARBA" id="ARBA00001946"/>
    </source>
</evidence>
<dbReference type="Gene3D" id="1.10.10.1050">
    <property type="entry name" value="Dcp2, box A domain"/>
    <property type="match status" value="1"/>
</dbReference>
<dbReference type="InterPro" id="IPR007722">
    <property type="entry name" value="DCP2_BoxA"/>
</dbReference>
<dbReference type="PANTHER" id="PTHR23114:SF17">
    <property type="entry name" value="M7GPPPN-MRNA HYDROLASE"/>
    <property type="match status" value="1"/>
</dbReference>
<comment type="subcellular location">
    <subcellularLocation>
        <location evidence="4">Cytoplasm</location>
        <location evidence="4">P-body</location>
    </subcellularLocation>
    <subcellularLocation>
        <location evidence="3">Nucleus</location>
    </subcellularLocation>
</comment>
<dbReference type="InterPro" id="IPR000086">
    <property type="entry name" value="NUDIX_hydrolase_dom"/>
</dbReference>
<evidence type="ECO:0000256" key="15">
    <source>
        <dbReference type="ARBA" id="ARBA00068566"/>
    </source>
</evidence>
<evidence type="ECO:0000256" key="12">
    <source>
        <dbReference type="ARBA" id="ARBA00023242"/>
    </source>
</evidence>
<proteinExistence type="evidence at transcript level"/>
<dbReference type="FunFam" id="1.10.10.1050:FF:000001">
    <property type="entry name" value="M7GpppN-mRNA hydrolase isoform 2"/>
    <property type="match status" value="1"/>
</dbReference>
<evidence type="ECO:0000256" key="6">
    <source>
        <dbReference type="ARBA" id="ARBA00022490"/>
    </source>
</evidence>
<dbReference type="InterPro" id="IPR015797">
    <property type="entry name" value="NUDIX_hydrolase-like_dom_sf"/>
</dbReference>
<keyword evidence="12" id="KW-0539">Nucleus</keyword>
<comment type="cofactor">
    <cofactor evidence="2">
        <name>Mg(2+)</name>
        <dbReference type="ChEBI" id="CHEBI:18420"/>
    </cofactor>
</comment>
<accession>A0A131XSI8</accession>
<dbReference type="GO" id="GO:0140933">
    <property type="term" value="F:5'-(N(7)-methylguanosine 5'-triphospho)-[mRNA] hydrolase activity"/>
    <property type="evidence" value="ECO:0007669"/>
    <property type="project" value="UniProtKB-EC"/>
</dbReference>
<sequence>MNPRQAQCIPEGILDDLASRFIINIPEEERRDPIRLCFQIELAFWFYLDFHCPEDPALRPCTMREFTQMVFQHVPSLRDHLPNTDSIIERWKEYKMAVPTYGAIVLDESLEYVLLVQAYWARASWGFPKGKVNEGEEPQACAVREVLEETGFDISPFLHPAEYIERQVFDTQVRLYLVVGVPRDTAFSPRTRKEIKSVDWFSIADLPSHKRDQAPRATLGLNANAFFMVMPFVKPLRKWIFNSRQRRSQRQTAGVPHCITDAEKLKQKQQEYFASLYRSELLDALRLKGDGDAQQAPAAADLPRAEGLPGNVVPAFSAPSWTNFTLDKKALVACLCPKVPQC</sequence>
<keyword evidence="8" id="KW-0479">Metal-binding</keyword>
<dbReference type="GO" id="GO:0000184">
    <property type="term" value="P:nuclear-transcribed mRNA catabolic process, nonsense-mediated decay"/>
    <property type="evidence" value="ECO:0007669"/>
    <property type="project" value="InterPro"/>
</dbReference>
<comment type="function">
    <text evidence="14">Decapping metalloenzyme that catalyzes the cleavage of the cap structure on mRNAs. Removes the 7-methyl guanine cap structure from mRNA molecules, yielding a 5'-phosphorylated mRNA fragment and 7m-GDP. Necessary for the degradation of mRNAs, both in normal mRNA turnover and in nonsense-mediated mRNA decay. Plays a role in replication-dependent histone mRNA degradation. Has higher activity towards mRNAs that lack a poly(A) tail. Has no activity towards a cap structure lacking an RNA moiety. The presence of a N(6)-methyladenosine methylation at the second transcribed position of mRNAs (N(6),2'-O-dimethyladenosine cap; m6A(m)) provides resistance to DCP2-mediated decapping. Blocks autophagy in nutrient-rich conditions by repressing the expression of ATG-related genes through degradation of their transcripts.</text>
</comment>
<evidence type="ECO:0000256" key="17">
    <source>
        <dbReference type="RuleBase" id="RU003476"/>
    </source>
</evidence>
<evidence type="ECO:0000256" key="5">
    <source>
        <dbReference type="ARBA" id="ARBA00005279"/>
    </source>
</evidence>
<feature type="domain" description="Nudix hydrolase" evidence="18">
    <location>
        <begin position="96"/>
        <end position="225"/>
    </location>
</feature>
<dbReference type="PROSITE" id="PS00893">
    <property type="entry name" value="NUDIX_BOX"/>
    <property type="match status" value="1"/>
</dbReference>
<dbReference type="InterPro" id="IPR044099">
    <property type="entry name" value="Dcp2_NUDIX"/>
</dbReference>
<dbReference type="InterPro" id="IPR020476">
    <property type="entry name" value="Nudix_hydrolase"/>
</dbReference>
<evidence type="ECO:0000259" key="18">
    <source>
        <dbReference type="PROSITE" id="PS51462"/>
    </source>
</evidence>
<comment type="catalytic activity">
    <reaction evidence="13">
        <text>a 5'-end (N(7)-methyl 5'-triphosphoguanosine)-ribonucleoside in mRNA + H2O = N(7)-methyl-GDP + a 5'-end phospho-ribonucleoside in mRNA + 2 H(+)</text>
        <dbReference type="Rhea" id="RHEA:67484"/>
        <dbReference type="Rhea" id="RHEA-COMP:15692"/>
        <dbReference type="Rhea" id="RHEA-COMP:17167"/>
        <dbReference type="ChEBI" id="CHEBI:15377"/>
        <dbReference type="ChEBI" id="CHEBI:15378"/>
        <dbReference type="ChEBI" id="CHEBI:63714"/>
        <dbReference type="ChEBI" id="CHEBI:138282"/>
        <dbReference type="ChEBI" id="CHEBI:156461"/>
        <dbReference type="EC" id="3.6.1.62"/>
    </reaction>
    <physiologicalReaction direction="left-to-right" evidence="13">
        <dbReference type="Rhea" id="RHEA:67485"/>
    </physiologicalReaction>
</comment>
<evidence type="ECO:0000256" key="16">
    <source>
        <dbReference type="ARBA" id="ARBA00078183"/>
    </source>
</evidence>
<dbReference type="PRINTS" id="PR00502">
    <property type="entry name" value="NUDIXFAMILY"/>
</dbReference>
<reference evidence="19" key="1">
    <citation type="submission" date="2016-02" db="EMBL/GenBank/DDBJ databases">
        <title>RNAseq analyses of the midgut from blood- or serum-fed Ixodes ricinus ticks.</title>
        <authorList>
            <person name="Perner J."/>
            <person name="Provaznik J."/>
            <person name="Schrenkova J."/>
            <person name="Urbanova V."/>
            <person name="Ribeiro J.M."/>
            <person name="Kopacek P."/>
        </authorList>
    </citation>
    <scope>NUCLEOTIDE SEQUENCE</scope>
    <source>
        <tissue evidence="19">Gut</tissue>
    </source>
</reference>
<evidence type="ECO:0000313" key="19">
    <source>
        <dbReference type="EMBL" id="JAP70273.1"/>
    </source>
</evidence>
<dbReference type="CDD" id="cd03672">
    <property type="entry name" value="NUDIX_Dcp2p_Nudt20"/>
    <property type="match status" value="1"/>
</dbReference>
<dbReference type="Pfam" id="PF00293">
    <property type="entry name" value="NUDIX"/>
    <property type="match status" value="1"/>
</dbReference>
<evidence type="ECO:0000256" key="14">
    <source>
        <dbReference type="ARBA" id="ARBA00060003"/>
    </source>
</evidence>
<name>A0A131XSI8_IXORI</name>
<dbReference type="GO" id="GO:0030145">
    <property type="term" value="F:manganese ion binding"/>
    <property type="evidence" value="ECO:0007669"/>
    <property type="project" value="InterPro"/>
</dbReference>
<dbReference type="SMART" id="SM01125">
    <property type="entry name" value="DCP2"/>
    <property type="match status" value="1"/>
</dbReference>
<dbReference type="PANTHER" id="PTHR23114">
    <property type="entry name" value="M7GPPPN-MRNA HYDROLASE"/>
    <property type="match status" value="1"/>
</dbReference>
<protein>
    <recommendedName>
        <fullName evidence="15">m7GpppN-mRNA hydrolase</fullName>
    </recommendedName>
    <alternativeName>
        <fullName evidence="16">mRNA-decapping enzyme 2</fullName>
    </alternativeName>
</protein>
<evidence type="ECO:0000256" key="3">
    <source>
        <dbReference type="ARBA" id="ARBA00004123"/>
    </source>
</evidence>
<dbReference type="Pfam" id="PF05026">
    <property type="entry name" value="DCP2"/>
    <property type="match status" value="1"/>
</dbReference>
<evidence type="ECO:0000256" key="8">
    <source>
        <dbReference type="ARBA" id="ARBA00022723"/>
    </source>
</evidence>
<organism evidence="19">
    <name type="scientific">Ixodes ricinus</name>
    <name type="common">Common tick</name>
    <name type="synonym">Acarus ricinus</name>
    <dbReference type="NCBI Taxonomy" id="34613"/>
    <lineage>
        <taxon>Eukaryota</taxon>
        <taxon>Metazoa</taxon>
        <taxon>Ecdysozoa</taxon>
        <taxon>Arthropoda</taxon>
        <taxon>Chelicerata</taxon>
        <taxon>Arachnida</taxon>
        <taxon>Acari</taxon>
        <taxon>Parasitiformes</taxon>
        <taxon>Ixodida</taxon>
        <taxon>Ixodoidea</taxon>
        <taxon>Ixodidae</taxon>
        <taxon>Ixodinae</taxon>
        <taxon>Ixodes</taxon>
    </lineage>
</organism>
<evidence type="ECO:0000256" key="4">
    <source>
        <dbReference type="ARBA" id="ARBA00004201"/>
    </source>
</evidence>
<keyword evidence="6" id="KW-0963">Cytoplasm</keyword>
<dbReference type="GO" id="GO:0005634">
    <property type="term" value="C:nucleus"/>
    <property type="evidence" value="ECO:0007669"/>
    <property type="project" value="UniProtKB-SubCell"/>
</dbReference>
<evidence type="ECO:0000256" key="1">
    <source>
        <dbReference type="ARBA" id="ARBA00001936"/>
    </source>
</evidence>
<evidence type="ECO:0000256" key="11">
    <source>
        <dbReference type="ARBA" id="ARBA00023211"/>
    </source>
</evidence>
<keyword evidence="9 17" id="KW-0378">Hydrolase</keyword>
<dbReference type="FunFam" id="3.90.79.10:FF:000003">
    <property type="entry name" value="M7GpppN-mRNA hydrolase isoform 2"/>
    <property type="match status" value="1"/>
</dbReference>
<keyword evidence="11" id="KW-0464">Manganese</keyword>
<dbReference type="SUPFAM" id="SSF55811">
    <property type="entry name" value="Nudix"/>
    <property type="match status" value="1"/>
</dbReference>
<evidence type="ECO:0000256" key="7">
    <source>
        <dbReference type="ARBA" id="ARBA00022553"/>
    </source>
</evidence>
<dbReference type="EMBL" id="GEFM01005523">
    <property type="protein sequence ID" value="JAP70273.1"/>
    <property type="molecule type" value="mRNA"/>
</dbReference>
<dbReference type="SUPFAM" id="SSF140586">
    <property type="entry name" value="Dcp2 domain-like"/>
    <property type="match status" value="1"/>
</dbReference>
<keyword evidence="7" id="KW-0597">Phosphoprotein</keyword>
<comment type="similarity">
    <text evidence="5">Belongs to the Nudix hydrolase family. DCP2 subfamily.</text>
</comment>
<comment type="cofactor">
    <cofactor evidence="1">
        <name>Mn(2+)</name>
        <dbReference type="ChEBI" id="CHEBI:29035"/>
    </cofactor>
</comment>
<dbReference type="AlphaFoldDB" id="A0A131XSI8"/>
<dbReference type="GO" id="GO:0003723">
    <property type="term" value="F:RNA binding"/>
    <property type="evidence" value="ECO:0007669"/>
    <property type="project" value="UniProtKB-KW"/>
</dbReference>
<dbReference type="GO" id="GO:0000932">
    <property type="term" value="C:P-body"/>
    <property type="evidence" value="ECO:0007669"/>
    <property type="project" value="UniProtKB-SubCell"/>
</dbReference>
<keyword evidence="10" id="KW-0694">RNA-binding</keyword>